<evidence type="ECO:0000313" key="12">
    <source>
        <dbReference type="Proteomes" id="UP000646365"/>
    </source>
</evidence>
<dbReference type="PANTHER" id="PTHR42929:SF3">
    <property type="entry name" value="PUTRESCINE TRANSPORT SYSTEM PERMEASE PROTEIN POTH"/>
    <property type="match status" value="1"/>
</dbReference>
<keyword evidence="5 8" id="KW-0812">Transmembrane</keyword>
<evidence type="ECO:0000256" key="2">
    <source>
        <dbReference type="ARBA" id="ARBA00007069"/>
    </source>
</evidence>
<evidence type="ECO:0000313" key="11">
    <source>
        <dbReference type="EMBL" id="GGF09831.1"/>
    </source>
</evidence>
<feature type="transmembrane region" description="Helical" evidence="8">
    <location>
        <begin position="195"/>
        <end position="216"/>
    </location>
</feature>
<dbReference type="PANTHER" id="PTHR42929">
    <property type="entry name" value="INNER MEMBRANE ABC TRANSPORTER PERMEASE PROTEIN YDCU-RELATED-RELATED"/>
    <property type="match status" value="1"/>
</dbReference>
<evidence type="ECO:0000256" key="8">
    <source>
        <dbReference type="RuleBase" id="RU363032"/>
    </source>
</evidence>
<keyword evidence="6 8" id="KW-1133">Transmembrane helix</keyword>
<reference evidence="11" key="2">
    <citation type="submission" date="2020-09" db="EMBL/GenBank/DDBJ databases">
        <authorList>
            <person name="Sun Q."/>
            <person name="Zhou Y."/>
        </authorList>
    </citation>
    <scope>NUCLEOTIDE SEQUENCE</scope>
    <source>
        <strain evidence="11">CGMCC 1.15725</strain>
    </source>
</reference>
<reference evidence="11" key="1">
    <citation type="journal article" date="2014" name="Int. J. Syst. Evol. Microbiol.">
        <title>Complete genome sequence of Corynebacterium casei LMG S-19264T (=DSM 44701T), isolated from a smear-ripened cheese.</title>
        <authorList>
            <consortium name="US DOE Joint Genome Institute (JGI-PGF)"/>
            <person name="Walter F."/>
            <person name="Albersmeier A."/>
            <person name="Kalinowski J."/>
            <person name="Ruckert C."/>
        </authorList>
    </citation>
    <scope>NUCLEOTIDE SEQUENCE</scope>
    <source>
        <strain evidence="11">CGMCC 1.15725</strain>
    </source>
</reference>
<keyword evidence="7 8" id="KW-0472">Membrane</keyword>
<feature type="transmembrane region" description="Helical" evidence="8">
    <location>
        <begin position="237"/>
        <end position="262"/>
    </location>
</feature>
<dbReference type="GO" id="GO:0055085">
    <property type="term" value="P:transmembrane transport"/>
    <property type="evidence" value="ECO:0007669"/>
    <property type="project" value="InterPro"/>
</dbReference>
<feature type="transmembrane region" description="Helical" evidence="8">
    <location>
        <begin position="37"/>
        <end position="58"/>
    </location>
</feature>
<feature type="region of interest" description="Disordered" evidence="9">
    <location>
        <begin position="1"/>
        <end position="20"/>
    </location>
</feature>
<proteinExistence type="inferred from homology"/>
<dbReference type="InterPro" id="IPR000515">
    <property type="entry name" value="MetI-like"/>
</dbReference>
<dbReference type="RefSeq" id="WP_189044001.1">
    <property type="nucleotide sequence ID" value="NZ_BMJQ01000003.1"/>
</dbReference>
<protein>
    <submittedName>
        <fullName evidence="11">Putrescine ABC transporter permease</fullName>
    </submittedName>
</protein>
<sequence length="325" mass="35943">MNGLREGGRLASGHSVGGRPKSGLWAALRARLPRRGLVISAPYLWLGLFFLVPFLLVLKISFADSDTTIPPYTPLFSFDDDSSALQITLHLDNFLRLVSDDPIYLLSYLSSLRNAAVTTVCCLLIGYPMAYAIARARQHLRPVLLMMIVLPFWTSFLIRIYAWIGILKDNGLFNNFLIWLGVIDQPITILNTQTAVYIGMVYAYLPFMVLPLYATLEKLDVSLLEAAMDLGARPLRAFWAVTLPLSLPGIVAGSLLVFIPAVGEFIIPTLLGGADTLTISTQLWSEFFANRDWPMASAVTVVMVALLVVPLMLLQRAQGRAEAQR</sequence>
<evidence type="ECO:0000256" key="5">
    <source>
        <dbReference type="ARBA" id="ARBA00022692"/>
    </source>
</evidence>
<evidence type="ECO:0000256" key="7">
    <source>
        <dbReference type="ARBA" id="ARBA00023136"/>
    </source>
</evidence>
<comment type="similarity">
    <text evidence="2">Belongs to the binding-protein-dependent transport system permease family. CysTW subfamily.</text>
</comment>
<dbReference type="CDD" id="cd06261">
    <property type="entry name" value="TM_PBP2"/>
    <property type="match status" value="1"/>
</dbReference>
<evidence type="ECO:0000256" key="1">
    <source>
        <dbReference type="ARBA" id="ARBA00004651"/>
    </source>
</evidence>
<name>A0A8J2YR56_9PROT</name>
<dbReference type="InterPro" id="IPR035906">
    <property type="entry name" value="MetI-like_sf"/>
</dbReference>
<keyword evidence="3 8" id="KW-0813">Transport</keyword>
<evidence type="ECO:0000256" key="6">
    <source>
        <dbReference type="ARBA" id="ARBA00022989"/>
    </source>
</evidence>
<dbReference type="EMBL" id="BMJQ01000003">
    <property type="protein sequence ID" value="GGF09831.1"/>
    <property type="molecule type" value="Genomic_DNA"/>
</dbReference>
<evidence type="ECO:0000256" key="3">
    <source>
        <dbReference type="ARBA" id="ARBA00022448"/>
    </source>
</evidence>
<evidence type="ECO:0000256" key="9">
    <source>
        <dbReference type="SAM" id="MobiDB-lite"/>
    </source>
</evidence>
<dbReference type="GO" id="GO:0005886">
    <property type="term" value="C:plasma membrane"/>
    <property type="evidence" value="ECO:0007669"/>
    <property type="project" value="UniProtKB-SubCell"/>
</dbReference>
<comment type="subcellular location">
    <subcellularLocation>
        <location evidence="1 8">Cell membrane</location>
        <topology evidence="1 8">Multi-pass membrane protein</topology>
    </subcellularLocation>
</comment>
<evidence type="ECO:0000256" key="4">
    <source>
        <dbReference type="ARBA" id="ARBA00022475"/>
    </source>
</evidence>
<keyword evidence="12" id="KW-1185">Reference proteome</keyword>
<dbReference type="SUPFAM" id="SSF161098">
    <property type="entry name" value="MetI-like"/>
    <property type="match status" value="1"/>
</dbReference>
<dbReference type="Proteomes" id="UP000646365">
    <property type="component" value="Unassembled WGS sequence"/>
</dbReference>
<gene>
    <name evidence="11" type="ORF">GCM10011611_14200</name>
</gene>
<feature type="domain" description="ABC transmembrane type-1" evidence="10">
    <location>
        <begin position="108"/>
        <end position="314"/>
    </location>
</feature>
<dbReference type="Pfam" id="PF00528">
    <property type="entry name" value="BPD_transp_1"/>
    <property type="match status" value="1"/>
</dbReference>
<feature type="transmembrane region" description="Helical" evidence="8">
    <location>
        <begin position="115"/>
        <end position="134"/>
    </location>
</feature>
<comment type="caution">
    <text evidence="11">The sequence shown here is derived from an EMBL/GenBank/DDBJ whole genome shotgun (WGS) entry which is preliminary data.</text>
</comment>
<dbReference type="PROSITE" id="PS50928">
    <property type="entry name" value="ABC_TM1"/>
    <property type="match status" value="1"/>
</dbReference>
<feature type="transmembrane region" description="Helical" evidence="8">
    <location>
        <begin position="293"/>
        <end position="314"/>
    </location>
</feature>
<feature type="transmembrane region" description="Helical" evidence="8">
    <location>
        <begin position="143"/>
        <end position="164"/>
    </location>
</feature>
<dbReference type="Gene3D" id="1.10.3720.10">
    <property type="entry name" value="MetI-like"/>
    <property type="match status" value="1"/>
</dbReference>
<evidence type="ECO:0000259" key="10">
    <source>
        <dbReference type="PROSITE" id="PS50928"/>
    </source>
</evidence>
<organism evidence="11 12">
    <name type="scientific">Aliidongia dinghuensis</name>
    <dbReference type="NCBI Taxonomy" id="1867774"/>
    <lineage>
        <taxon>Bacteria</taxon>
        <taxon>Pseudomonadati</taxon>
        <taxon>Pseudomonadota</taxon>
        <taxon>Alphaproteobacteria</taxon>
        <taxon>Rhodospirillales</taxon>
        <taxon>Dongiaceae</taxon>
        <taxon>Aliidongia</taxon>
    </lineage>
</organism>
<keyword evidence="4" id="KW-1003">Cell membrane</keyword>
<accession>A0A8J2YR56</accession>
<dbReference type="AlphaFoldDB" id="A0A8J2YR56"/>